<sequence>MPSNKRPKDNKSTSEAYSTPNNETDMAEGTGNNVTLKELTRALGELRVALAEDLKATIAELDTKIESTIRTVASQGQSIVDLEKASEFNAGRIYELEKLCSSLQDSVQRLSVKVVDLEGRSRLIICCHSFKTKDLILREARMRGNLLHKGHPFRVYDDYAPDVAKHRGGYRDVMTKLYKLHLRPALLFPARLRITPPSGEKIWLSSVLDAEKFIREHTPIPRTEMAGIFPQDPALPIGSTLTATCSVSPDLGLHASSLFWSLNGHRLPSSSYSVLSPTALSVTLPGLPASRQRSGDNLVCHNHGGHVLAGSCLYIGMPPVKPVNLTCWSRNTKDLTCRWAPGGQGETFIKTKYTLKYKLSVCVCVVIPVCSMQVRCNPVGIYGSRRAGIWSEWSHPTAASTPHSERVLSGSCDSKSALRRELKQFFGWVRNHAYGCGGMSIKLYDQWRVWMQKRHKTHNQVLQGDKS</sequence>
<feature type="compositionally biased region" description="Basic and acidic residues" evidence="2">
    <location>
        <begin position="1"/>
        <end position="12"/>
    </location>
</feature>
<dbReference type="Proteomes" id="UP000808372">
    <property type="component" value="Chromosome 7"/>
</dbReference>
<dbReference type="SUPFAM" id="SSF49265">
    <property type="entry name" value="Fibronectin type III"/>
    <property type="match status" value="1"/>
</dbReference>
<keyword evidence="4" id="KW-1185">Reference proteome</keyword>
<dbReference type="PROSITE" id="PS50835">
    <property type="entry name" value="IG_LIKE"/>
    <property type="match status" value="1"/>
</dbReference>
<feature type="compositionally biased region" description="Polar residues" evidence="2">
    <location>
        <begin position="13"/>
        <end position="31"/>
    </location>
</feature>
<protein>
    <submittedName>
        <fullName evidence="5">Cytokine receptor-like factor 1</fullName>
    </submittedName>
</protein>
<dbReference type="InterPro" id="IPR036116">
    <property type="entry name" value="FN3_sf"/>
</dbReference>
<evidence type="ECO:0000259" key="3">
    <source>
        <dbReference type="PROSITE" id="PS50835"/>
    </source>
</evidence>
<reference evidence="5" key="1">
    <citation type="submission" date="2025-08" db="UniProtKB">
        <authorList>
            <consortium name="RefSeq"/>
        </authorList>
    </citation>
    <scope>IDENTIFICATION</scope>
    <source>
        <tissue evidence="5">White muscle</tissue>
    </source>
</reference>
<keyword evidence="1" id="KW-0393">Immunoglobulin domain</keyword>
<dbReference type="KEGG" id="snh:120050777"/>
<feature type="domain" description="Ig-like" evidence="3">
    <location>
        <begin position="221"/>
        <end position="300"/>
    </location>
</feature>
<proteinExistence type="predicted"/>
<dbReference type="InterPro" id="IPR004244">
    <property type="entry name" value="Transposase_22"/>
</dbReference>
<dbReference type="GeneID" id="120050777"/>
<evidence type="ECO:0000256" key="1">
    <source>
        <dbReference type="ARBA" id="ARBA00023319"/>
    </source>
</evidence>
<dbReference type="InterPro" id="IPR042566">
    <property type="entry name" value="L1_C"/>
</dbReference>
<dbReference type="InterPro" id="IPR036179">
    <property type="entry name" value="Ig-like_dom_sf"/>
</dbReference>
<accession>A0A8U0QZ77</accession>
<dbReference type="PANTHER" id="PTHR11505">
    <property type="entry name" value="L1 TRANSPOSABLE ELEMENT-RELATED"/>
    <property type="match status" value="1"/>
</dbReference>
<dbReference type="SUPFAM" id="SSF48726">
    <property type="entry name" value="Immunoglobulin"/>
    <property type="match status" value="1"/>
</dbReference>
<gene>
    <name evidence="5" type="primary">LOC120050777</name>
</gene>
<dbReference type="Gene3D" id="2.60.40.10">
    <property type="entry name" value="Immunoglobulins"/>
    <property type="match status" value="2"/>
</dbReference>
<dbReference type="Gene3D" id="3.30.250.20">
    <property type="entry name" value="L1 transposable element, C-terminal domain"/>
    <property type="match status" value="1"/>
</dbReference>
<organism evidence="4 5">
    <name type="scientific">Salvelinus namaycush</name>
    <name type="common">Lake trout</name>
    <name type="synonym">Salmo namaycush</name>
    <dbReference type="NCBI Taxonomy" id="8040"/>
    <lineage>
        <taxon>Eukaryota</taxon>
        <taxon>Metazoa</taxon>
        <taxon>Chordata</taxon>
        <taxon>Craniata</taxon>
        <taxon>Vertebrata</taxon>
        <taxon>Euteleostomi</taxon>
        <taxon>Actinopterygii</taxon>
        <taxon>Neopterygii</taxon>
        <taxon>Teleostei</taxon>
        <taxon>Protacanthopterygii</taxon>
        <taxon>Salmoniformes</taxon>
        <taxon>Salmonidae</taxon>
        <taxon>Salmoninae</taxon>
        <taxon>Salvelinus</taxon>
    </lineage>
</organism>
<feature type="region of interest" description="Disordered" evidence="2">
    <location>
        <begin position="1"/>
        <end position="31"/>
    </location>
</feature>
<dbReference type="FunFam" id="2.60.40.10:FF:000690">
    <property type="entry name" value="Cytokine receptor like factor 1"/>
    <property type="match status" value="1"/>
</dbReference>
<evidence type="ECO:0000313" key="5">
    <source>
        <dbReference type="RefSeq" id="XP_038853256.1"/>
    </source>
</evidence>
<dbReference type="InterPro" id="IPR007110">
    <property type="entry name" value="Ig-like_dom"/>
</dbReference>
<dbReference type="InterPro" id="IPR010457">
    <property type="entry name" value="IgC2-like_lig-bd"/>
</dbReference>
<evidence type="ECO:0000313" key="4">
    <source>
        <dbReference type="Proteomes" id="UP000808372"/>
    </source>
</evidence>
<dbReference type="AlphaFoldDB" id="A0A8U0QZ77"/>
<evidence type="ECO:0000256" key="2">
    <source>
        <dbReference type="SAM" id="MobiDB-lite"/>
    </source>
</evidence>
<dbReference type="Pfam" id="PF06328">
    <property type="entry name" value="Lep_receptor_Ig"/>
    <property type="match status" value="1"/>
</dbReference>
<dbReference type="RefSeq" id="XP_038853256.1">
    <property type="nucleotide sequence ID" value="XM_038997328.1"/>
</dbReference>
<name>A0A8U0QZ77_SALNM</name>
<dbReference type="InterPro" id="IPR013783">
    <property type="entry name" value="Ig-like_fold"/>
</dbReference>